<keyword evidence="3" id="KW-1185">Reference proteome</keyword>
<protein>
    <submittedName>
        <fullName evidence="2">Uncharacterized protein</fullName>
    </submittedName>
</protein>
<dbReference type="RefSeq" id="WP_191761931.1">
    <property type="nucleotide sequence ID" value="NZ_VJXY01000074.1"/>
</dbReference>
<gene>
    <name evidence="2" type="ORF">FNW02_33825</name>
</gene>
<evidence type="ECO:0000256" key="1">
    <source>
        <dbReference type="SAM" id="Phobius"/>
    </source>
</evidence>
<accession>A0AA40T4S3</accession>
<sequence>MKRGAIVLAYNQVSDNHPVQKSPVQIFTKILGKWGRKYQHHIYAIGTTMIVSGQAMPAHAFGLFDPTQIALTCMFGGAAAQGNALMNALPAVINAAITVMLFVYFVASGVKVANAIGDGQEITQVIQQPVGVFFVTLVLFIAQQILFADITAACT</sequence>
<feature type="transmembrane region" description="Helical" evidence="1">
    <location>
        <begin position="42"/>
        <end position="64"/>
    </location>
</feature>
<name>A0AA40T4S3_9NOST</name>
<dbReference type="Proteomes" id="UP001165986">
    <property type="component" value="Unassembled WGS sequence"/>
</dbReference>
<reference evidence="2" key="1">
    <citation type="submission" date="2019-07" db="EMBL/GenBank/DDBJ databases">
        <title>Toxilogical consequences of a new and cryptic species of cyanobacteria (Komarekiella delphini-convector) recovered from the epidermis of a bottlenose dolphin and 1500 ft. in the air.</title>
        <authorList>
            <person name="Brown A.O."/>
            <person name="Dvorak P."/>
            <person name="Villanueva C.D."/>
            <person name="Foss A.J."/>
            <person name="Garvey A.D."/>
            <person name="Gibson Q.A."/>
            <person name="Johansen J.R."/>
            <person name="Casamatta D.A."/>
        </authorList>
    </citation>
    <scope>NUCLEOTIDE SEQUENCE</scope>
    <source>
        <strain evidence="2">SJRDD-AB1</strain>
    </source>
</reference>
<feature type="transmembrane region" description="Helical" evidence="1">
    <location>
        <begin position="84"/>
        <end position="107"/>
    </location>
</feature>
<comment type="caution">
    <text evidence="2">The sequence shown here is derived from an EMBL/GenBank/DDBJ whole genome shotgun (WGS) entry which is preliminary data.</text>
</comment>
<dbReference type="EMBL" id="VJXY01000074">
    <property type="protein sequence ID" value="MBD6620617.1"/>
    <property type="molecule type" value="Genomic_DNA"/>
</dbReference>
<dbReference type="AlphaFoldDB" id="A0AA40T4S3"/>
<proteinExistence type="predicted"/>
<organism evidence="2 3">
    <name type="scientific">Komarekiella delphini-convector SJRDD-AB1</name>
    <dbReference type="NCBI Taxonomy" id="2593771"/>
    <lineage>
        <taxon>Bacteria</taxon>
        <taxon>Bacillati</taxon>
        <taxon>Cyanobacteriota</taxon>
        <taxon>Cyanophyceae</taxon>
        <taxon>Nostocales</taxon>
        <taxon>Nostocaceae</taxon>
        <taxon>Komarekiella</taxon>
        <taxon>Komarekiella delphini-convector</taxon>
    </lineage>
</organism>
<keyword evidence="1" id="KW-0472">Membrane</keyword>
<keyword evidence="1" id="KW-0812">Transmembrane</keyword>
<keyword evidence="1" id="KW-1133">Transmembrane helix</keyword>
<evidence type="ECO:0000313" key="2">
    <source>
        <dbReference type="EMBL" id="MBD6620617.1"/>
    </source>
</evidence>
<evidence type="ECO:0000313" key="3">
    <source>
        <dbReference type="Proteomes" id="UP001165986"/>
    </source>
</evidence>
<feature type="transmembrane region" description="Helical" evidence="1">
    <location>
        <begin position="128"/>
        <end position="147"/>
    </location>
</feature>